<accession>A0A316WKZ5</accession>
<reference evidence="1 2" key="1">
    <citation type="submission" date="2018-04" db="EMBL/GenBank/DDBJ databases">
        <title>Chryseobacterium oncorhynchi 701B-08T from rainbow trout, and Chryseobacterium viscerum 687B-08T from diseased fish.</title>
        <authorList>
            <person name="Jeong J.-J."/>
            <person name="Lee Y.J."/>
            <person name="Pathiraja D."/>
            <person name="Park B."/>
            <person name="Choi I.-G."/>
            <person name="Kim K.D."/>
        </authorList>
    </citation>
    <scope>NUCLEOTIDE SEQUENCE [LARGE SCALE GENOMIC DNA]</scope>
    <source>
        <strain evidence="1 2">687B-08</strain>
    </source>
</reference>
<comment type="caution">
    <text evidence="1">The sequence shown here is derived from an EMBL/GenBank/DDBJ whole genome shotgun (WGS) entry which is preliminary data.</text>
</comment>
<dbReference type="EMBL" id="PPEG02000009">
    <property type="protein sequence ID" value="PWN59100.1"/>
    <property type="molecule type" value="Genomic_DNA"/>
</dbReference>
<dbReference type="AlphaFoldDB" id="A0A316WKZ5"/>
<proteinExistence type="predicted"/>
<sequence length="71" mass="8145">MIKIKIVEIAKEIPDTIIIPIGIIAISPLGNFKSLRYSAEITVFKIPINRKIPIICRVFKLTCFLFFLQIK</sequence>
<gene>
    <name evidence="1" type="ORF">C1634_021090</name>
</gene>
<name>A0A316WKZ5_9FLAO</name>
<organism evidence="1 2">
    <name type="scientific">Chryseobacterium viscerum</name>
    <dbReference type="NCBI Taxonomy" id="1037377"/>
    <lineage>
        <taxon>Bacteria</taxon>
        <taxon>Pseudomonadati</taxon>
        <taxon>Bacteroidota</taxon>
        <taxon>Flavobacteriia</taxon>
        <taxon>Flavobacteriales</taxon>
        <taxon>Weeksellaceae</taxon>
        <taxon>Chryseobacterium group</taxon>
        <taxon>Chryseobacterium</taxon>
    </lineage>
</organism>
<protein>
    <submittedName>
        <fullName evidence="1">Uncharacterized protein</fullName>
    </submittedName>
</protein>
<evidence type="ECO:0000313" key="1">
    <source>
        <dbReference type="EMBL" id="PWN59100.1"/>
    </source>
</evidence>
<dbReference type="Proteomes" id="UP000236413">
    <property type="component" value="Unassembled WGS sequence"/>
</dbReference>
<evidence type="ECO:0000313" key="2">
    <source>
        <dbReference type="Proteomes" id="UP000236413"/>
    </source>
</evidence>